<feature type="transmembrane region" description="Helical" evidence="6">
    <location>
        <begin position="35"/>
        <end position="54"/>
    </location>
</feature>
<evidence type="ECO:0000256" key="5">
    <source>
        <dbReference type="PROSITE-ProRule" id="PRU00205"/>
    </source>
</evidence>
<dbReference type="InterPro" id="IPR006634">
    <property type="entry name" value="TLC-dom"/>
</dbReference>
<dbReference type="GO" id="GO:0016020">
    <property type="term" value="C:membrane"/>
    <property type="evidence" value="ECO:0007669"/>
    <property type="project" value="UniProtKB-SubCell"/>
</dbReference>
<dbReference type="STRING" id="1160497.A0A1L9W0H6"/>
<evidence type="ECO:0000313" key="8">
    <source>
        <dbReference type="EMBL" id="OJJ89662.1"/>
    </source>
</evidence>
<dbReference type="RefSeq" id="XP_022406324.1">
    <property type="nucleotide sequence ID" value="XM_022544041.1"/>
</dbReference>
<dbReference type="PROSITE" id="PS50922">
    <property type="entry name" value="TLC"/>
    <property type="match status" value="1"/>
</dbReference>
<feature type="transmembrane region" description="Helical" evidence="6">
    <location>
        <begin position="290"/>
        <end position="310"/>
    </location>
</feature>
<evidence type="ECO:0000256" key="4">
    <source>
        <dbReference type="ARBA" id="ARBA00023136"/>
    </source>
</evidence>
<evidence type="ECO:0000256" key="3">
    <source>
        <dbReference type="ARBA" id="ARBA00022989"/>
    </source>
</evidence>
<dbReference type="Proteomes" id="UP000184300">
    <property type="component" value="Unassembled WGS sequence"/>
</dbReference>
<gene>
    <name evidence="8" type="ORF">ASPGLDRAFT_31340</name>
</gene>
<feature type="transmembrane region" description="Helical" evidence="6">
    <location>
        <begin position="109"/>
        <end position="129"/>
    </location>
</feature>
<evidence type="ECO:0000256" key="6">
    <source>
        <dbReference type="SAM" id="Phobius"/>
    </source>
</evidence>
<dbReference type="InterPro" id="IPR050846">
    <property type="entry name" value="TLCD"/>
</dbReference>
<dbReference type="GO" id="GO:0005783">
    <property type="term" value="C:endoplasmic reticulum"/>
    <property type="evidence" value="ECO:0007669"/>
    <property type="project" value="TreeGrafter"/>
</dbReference>
<name>A0A1L9W0H6_ASPGL</name>
<feature type="transmembrane region" description="Helical" evidence="6">
    <location>
        <begin position="166"/>
        <end position="187"/>
    </location>
</feature>
<dbReference type="VEuPathDB" id="FungiDB:ASPGLDRAFT_31340"/>
<sequence length="390" mass="44443">MLDPFPSSPSWLRDAVEPWALYFNLPTITDHIHEVIFAFVFYQFIHSYLSPWLSPVLFPQHYPNFNKRTKLNWDVHVVSLVQSTVVCAAALWVLFTDKERKEMNAGERIYGYTGACGLIQALATGYFIYDLYISLVYVKMFGLGMVFHGVSALWVFALGFRPFVNYYTPVFILYELSSPFLNMHWFFDKVNMTGGKAQWYNGMALLSVFFSCRLVWGTWRSVHVYSDMWQALSQTWSATASSASTLDPVNINAHVFQIRDGNLCVDEACAKAQAEISKYSHHTAAGTPTWLVVTYILSNIVLNSLNYYWFSKMIETVLKRFRGPAAAPAKKEEKEVKEEEKDIVLDAATKLEQEHDGLLLGEEQKSSALNSSTLNLVEDLRKRKVGPVPS</sequence>
<proteinExistence type="predicted"/>
<feature type="domain" description="TLC" evidence="7">
    <location>
        <begin position="68"/>
        <end position="322"/>
    </location>
</feature>
<keyword evidence="2 5" id="KW-0812">Transmembrane</keyword>
<dbReference type="GO" id="GO:0055088">
    <property type="term" value="P:lipid homeostasis"/>
    <property type="evidence" value="ECO:0007669"/>
    <property type="project" value="TreeGrafter"/>
</dbReference>
<feature type="transmembrane region" description="Helical" evidence="6">
    <location>
        <begin position="141"/>
        <end position="160"/>
    </location>
</feature>
<accession>A0A1L9W0H6</accession>
<evidence type="ECO:0000256" key="1">
    <source>
        <dbReference type="ARBA" id="ARBA00004141"/>
    </source>
</evidence>
<dbReference type="AlphaFoldDB" id="A0A1L9W0H6"/>
<keyword evidence="9" id="KW-1185">Reference proteome</keyword>
<comment type="subcellular location">
    <subcellularLocation>
        <location evidence="1">Membrane</location>
        <topology evidence="1">Multi-pass membrane protein</topology>
    </subcellularLocation>
</comment>
<feature type="transmembrane region" description="Helical" evidence="6">
    <location>
        <begin position="199"/>
        <end position="219"/>
    </location>
</feature>
<evidence type="ECO:0000256" key="2">
    <source>
        <dbReference type="ARBA" id="ARBA00022692"/>
    </source>
</evidence>
<dbReference type="Pfam" id="PF03798">
    <property type="entry name" value="TRAM_LAG1_CLN8"/>
    <property type="match status" value="1"/>
</dbReference>
<dbReference type="PANTHER" id="PTHR13439:SF0">
    <property type="entry name" value="TOPOISOMERASE I DAMAGE AFFECTED PROTEIN 4"/>
    <property type="match status" value="1"/>
</dbReference>
<dbReference type="SMART" id="SM00724">
    <property type="entry name" value="TLC"/>
    <property type="match status" value="1"/>
</dbReference>
<reference evidence="9" key="1">
    <citation type="journal article" date="2017" name="Genome Biol.">
        <title>Comparative genomics reveals high biological diversity and specific adaptations in the industrially and medically important fungal genus Aspergillus.</title>
        <authorList>
            <person name="de Vries R.P."/>
            <person name="Riley R."/>
            <person name="Wiebenga A."/>
            <person name="Aguilar-Osorio G."/>
            <person name="Amillis S."/>
            <person name="Uchima C.A."/>
            <person name="Anderluh G."/>
            <person name="Asadollahi M."/>
            <person name="Askin M."/>
            <person name="Barry K."/>
            <person name="Battaglia E."/>
            <person name="Bayram O."/>
            <person name="Benocci T."/>
            <person name="Braus-Stromeyer S.A."/>
            <person name="Caldana C."/>
            <person name="Canovas D."/>
            <person name="Cerqueira G.C."/>
            <person name="Chen F."/>
            <person name="Chen W."/>
            <person name="Choi C."/>
            <person name="Clum A."/>
            <person name="Dos Santos R.A."/>
            <person name="Damasio A.R."/>
            <person name="Diallinas G."/>
            <person name="Emri T."/>
            <person name="Fekete E."/>
            <person name="Flipphi M."/>
            <person name="Freyberg S."/>
            <person name="Gallo A."/>
            <person name="Gournas C."/>
            <person name="Habgood R."/>
            <person name="Hainaut M."/>
            <person name="Harispe M.L."/>
            <person name="Henrissat B."/>
            <person name="Hilden K.S."/>
            <person name="Hope R."/>
            <person name="Hossain A."/>
            <person name="Karabika E."/>
            <person name="Karaffa L."/>
            <person name="Karanyi Z."/>
            <person name="Krasevec N."/>
            <person name="Kuo A."/>
            <person name="Kusch H."/>
            <person name="LaButti K."/>
            <person name="Lagendijk E.L."/>
            <person name="Lapidus A."/>
            <person name="Levasseur A."/>
            <person name="Lindquist E."/>
            <person name="Lipzen A."/>
            <person name="Logrieco A.F."/>
            <person name="MacCabe A."/>
            <person name="Maekelae M.R."/>
            <person name="Malavazi I."/>
            <person name="Melin P."/>
            <person name="Meyer V."/>
            <person name="Mielnichuk N."/>
            <person name="Miskei M."/>
            <person name="Molnar A.P."/>
            <person name="Mule G."/>
            <person name="Ngan C.Y."/>
            <person name="Orejas M."/>
            <person name="Orosz E."/>
            <person name="Ouedraogo J.P."/>
            <person name="Overkamp K.M."/>
            <person name="Park H.-S."/>
            <person name="Perrone G."/>
            <person name="Piumi F."/>
            <person name="Punt P.J."/>
            <person name="Ram A.F."/>
            <person name="Ramon A."/>
            <person name="Rauscher S."/>
            <person name="Record E."/>
            <person name="Riano-Pachon D.M."/>
            <person name="Robert V."/>
            <person name="Roehrig J."/>
            <person name="Ruller R."/>
            <person name="Salamov A."/>
            <person name="Salih N.S."/>
            <person name="Samson R.A."/>
            <person name="Sandor E."/>
            <person name="Sanguinetti M."/>
            <person name="Schuetze T."/>
            <person name="Sepcic K."/>
            <person name="Shelest E."/>
            <person name="Sherlock G."/>
            <person name="Sophianopoulou V."/>
            <person name="Squina F.M."/>
            <person name="Sun H."/>
            <person name="Susca A."/>
            <person name="Todd R.B."/>
            <person name="Tsang A."/>
            <person name="Unkles S.E."/>
            <person name="van de Wiele N."/>
            <person name="van Rossen-Uffink D."/>
            <person name="Oliveira J.V."/>
            <person name="Vesth T.C."/>
            <person name="Visser J."/>
            <person name="Yu J.-H."/>
            <person name="Zhou M."/>
            <person name="Andersen M.R."/>
            <person name="Archer D.B."/>
            <person name="Baker S.E."/>
            <person name="Benoit I."/>
            <person name="Brakhage A.A."/>
            <person name="Braus G.H."/>
            <person name="Fischer R."/>
            <person name="Frisvad J.C."/>
            <person name="Goldman G.H."/>
            <person name="Houbraken J."/>
            <person name="Oakley B."/>
            <person name="Pocsi I."/>
            <person name="Scazzocchio C."/>
            <person name="Seiboth B."/>
            <person name="vanKuyk P.A."/>
            <person name="Wortman J."/>
            <person name="Dyer P.S."/>
            <person name="Grigoriev I.V."/>
        </authorList>
    </citation>
    <scope>NUCLEOTIDE SEQUENCE [LARGE SCALE GENOMIC DNA]</scope>
    <source>
        <strain evidence="9">CBS 516.65</strain>
    </source>
</reference>
<protein>
    <recommendedName>
        <fullName evidence="7">TLC domain-containing protein</fullName>
    </recommendedName>
</protein>
<feature type="transmembrane region" description="Helical" evidence="6">
    <location>
        <begin position="75"/>
        <end position="94"/>
    </location>
</feature>
<evidence type="ECO:0000259" key="7">
    <source>
        <dbReference type="PROSITE" id="PS50922"/>
    </source>
</evidence>
<dbReference type="GeneID" id="34460302"/>
<keyword evidence="3 6" id="KW-1133">Transmembrane helix</keyword>
<dbReference type="PANTHER" id="PTHR13439">
    <property type="entry name" value="CT120 PROTEIN"/>
    <property type="match status" value="1"/>
</dbReference>
<dbReference type="OrthoDB" id="10266980at2759"/>
<organism evidence="8 9">
    <name type="scientific">Aspergillus glaucus CBS 516.65</name>
    <dbReference type="NCBI Taxonomy" id="1160497"/>
    <lineage>
        <taxon>Eukaryota</taxon>
        <taxon>Fungi</taxon>
        <taxon>Dikarya</taxon>
        <taxon>Ascomycota</taxon>
        <taxon>Pezizomycotina</taxon>
        <taxon>Eurotiomycetes</taxon>
        <taxon>Eurotiomycetidae</taxon>
        <taxon>Eurotiales</taxon>
        <taxon>Aspergillaceae</taxon>
        <taxon>Aspergillus</taxon>
        <taxon>Aspergillus subgen. Aspergillus</taxon>
    </lineage>
</organism>
<keyword evidence="4 5" id="KW-0472">Membrane</keyword>
<evidence type="ECO:0000313" key="9">
    <source>
        <dbReference type="Proteomes" id="UP000184300"/>
    </source>
</evidence>
<dbReference type="EMBL" id="KV878888">
    <property type="protein sequence ID" value="OJJ89662.1"/>
    <property type="molecule type" value="Genomic_DNA"/>
</dbReference>